<proteinExistence type="predicted"/>
<evidence type="ECO:0000256" key="2">
    <source>
        <dbReference type="SAM" id="MobiDB-lite"/>
    </source>
</evidence>
<accession>A0A6C0J8U7</accession>
<keyword evidence="3" id="KW-0812">Transmembrane</keyword>
<reference evidence="4" key="1">
    <citation type="journal article" date="2020" name="Nature">
        <title>Giant virus diversity and host interactions through global metagenomics.</title>
        <authorList>
            <person name="Schulz F."/>
            <person name="Roux S."/>
            <person name="Paez-Espino D."/>
            <person name="Jungbluth S."/>
            <person name="Walsh D.A."/>
            <person name="Denef V.J."/>
            <person name="McMahon K.D."/>
            <person name="Konstantinidis K.T."/>
            <person name="Eloe-Fadrosh E.A."/>
            <person name="Kyrpides N.C."/>
            <person name="Woyke T."/>
        </authorList>
    </citation>
    <scope>NUCLEOTIDE SEQUENCE</scope>
    <source>
        <strain evidence="4">GVMAG-M-3300025860-25</strain>
    </source>
</reference>
<evidence type="ECO:0000256" key="3">
    <source>
        <dbReference type="SAM" id="Phobius"/>
    </source>
</evidence>
<feature type="coiled-coil region" evidence="1">
    <location>
        <begin position="94"/>
        <end position="121"/>
    </location>
</feature>
<dbReference type="EMBL" id="MN740335">
    <property type="protein sequence ID" value="QHU01166.1"/>
    <property type="molecule type" value="Genomic_DNA"/>
</dbReference>
<sequence length="166" mass="18881">MKQEVPAIILSVYVIVYICLTIYNKPNYEFFNAFTTLGSSSIITPKYEITKQIGITSNSNSNSNAQDNSKELSGDTKGAIDKDSIRFKKQEGDQNIQNREISSLKKRVDALRNDIVIMKNKEKDENRNIQNMIDMDDSISQLPGSVRDRFGFPNEIDFNFTIDPTL</sequence>
<feature type="compositionally biased region" description="Basic and acidic residues" evidence="2">
    <location>
        <begin position="68"/>
        <end position="80"/>
    </location>
</feature>
<name>A0A6C0J8U7_9ZZZZ</name>
<keyword evidence="1" id="KW-0175">Coiled coil</keyword>
<feature type="transmembrane region" description="Helical" evidence="3">
    <location>
        <begin position="6"/>
        <end position="23"/>
    </location>
</feature>
<protein>
    <submittedName>
        <fullName evidence="4">Uncharacterized protein</fullName>
    </submittedName>
</protein>
<dbReference type="AlphaFoldDB" id="A0A6C0J8U7"/>
<evidence type="ECO:0000256" key="1">
    <source>
        <dbReference type="SAM" id="Coils"/>
    </source>
</evidence>
<organism evidence="4">
    <name type="scientific">viral metagenome</name>
    <dbReference type="NCBI Taxonomy" id="1070528"/>
    <lineage>
        <taxon>unclassified sequences</taxon>
        <taxon>metagenomes</taxon>
        <taxon>organismal metagenomes</taxon>
    </lineage>
</organism>
<keyword evidence="3" id="KW-0472">Membrane</keyword>
<feature type="region of interest" description="Disordered" evidence="2">
    <location>
        <begin position="56"/>
        <end position="80"/>
    </location>
</feature>
<evidence type="ECO:0000313" key="4">
    <source>
        <dbReference type="EMBL" id="QHU01166.1"/>
    </source>
</evidence>
<keyword evidence="3" id="KW-1133">Transmembrane helix</keyword>